<evidence type="ECO:0000313" key="1">
    <source>
        <dbReference type="EMBL" id="AZS26356.1"/>
    </source>
</evidence>
<dbReference type="Proteomes" id="UP000256923">
    <property type="component" value="Chromosome 1"/>
</dbReference>
<evidence type="ECO:0000313" key="2">
    <source>
        <dbReference type="Proteomes" id="UP000256923"/>
    </source>
</evidence>
<protein>
    <submittedName>
        <fullName evidence="1">Uncharacterized protein</fullName>
    </submittedName>
</protein>
<sequence>MMNELTHKHLRRSLSQLTHLAFWLSTQPQSPLYVPPSILRSYSFSTLNKPQELTSYGGVKEGTPFVEYSLCSIYNDRQMSGLFTYQEEIALSSAFPILSDLSLTSYLSCLVSHETAHACVFYVDCQSKRSFSEAHGERWQLIYRFVRDSLLFIVSSIDMNYYLSGKGIWTINDIPQPLKDMASLCFTHQRL</sequence>
<name>A0A7U6FS75_VIBAN</name>
<organism evidence="1 2">
    <name type="scientific">Vibrio anguillarum</name>
    <name type="common">Listonella anguillarum</name>
    <dbReference type="NCBI Taxonomy" id="55601"/>
    <lineage>
        <taxon>Bacteria</taxon>
        <taxon>Pseudomonadati</taxon>
        <taxon>Pseudomonadota</taxon>
        <taxon>Gammaproteobacteria</taxon>
        <taxon>Vibrionales</taxon>
        <taxon>Vibrionaceae</taxon>
        <taxon>Vibrio</taxon>
    </lineage>
</organism>
<accession>A0A7U6FS75</accession>
<dbReference type="EMBL" id="CP034672">
    <property type="protein sequence ID" value="AZS26356.1"/>
    <property type="molecule type" value="Genomic_DNA"/>
</dbReference>
<dbReference type="RefSeq" id="WP_116285174.1">
    <property type="nucleotide sequence ID" value="NZ_CP034672.1"/>
</dbReference>
<gene>
    <name evidence="1" type="ORF">DYL72_15740</name>
</gene>
<proteinExistence type="predicted"/>
<reference evidence="1 2" key="1">
    <citation type="submission" date="2018-12" db="EMBL/GenBank/DDBJ databases">
        <title>Characterization and Draft Genome of Vibrio anguillarum J360 Marine Pathogen Isolated from an Outbreak in Lumpfish (Cyclopterus lumpus).</title>
        <authorList>
            <person name="Vasquez J.I."/>
            <person name="Cao T."/>
            <person name="Chakraborty S."/>
            <person name="Gnanagobal H."/>
            <person name="Wescot J."/>
            <person name="Boyce D."/>
            <person name="Santander J."/>
        </authorList>
    </citation>
    <scope>NUCLEOTIDE SEQUENCE [LARGE SCALE GENOMIC DNA]</scope>
    <source>
        <strain evidence="1 2">J360</strain>
    </source>
</reference>
<dbReference type="AlphaFoldDB" id="A0A7U6FS75"/>